<name>A0A4S1DYZ1_9FLAO</name>
<gene>
    <name evidence="4" type="ORF">EM932_06710</name>
</gene>
<dbReference type="Pfam" id="PF00028">
    <property type="entry name" value="Cadherin"/>
    <property type="match status" value="1"/>
</dbReference>
<organism evidence="4 5">
    <name type="scientific">Flavivirga rizhaonensis</name>
    <dbReference type="NCBI Taxonomy" id="2559571"/>
    <lineage>
        <taxon>Bacteria</taxon>
        <taxon>Pseudomonadati</taxon>
        <taxon>Bacteroidota</taxon>
        <taxon>Flavobacteriia</taxon>
        <taxon>Flavobacteriales</taxon>
        <taxon>Flavobacteriaceae</taxon>
        <taxon>Flavivirga</taxon>
    </lineage>
</organism>
<dbReference type="SUPFAM" id="SSF49313">
    <property type="entry name" value="Cadherin-like"/>
    <property type="match status" value="1"/>
</dbReference>
<keyword evidence="2" id="KW-0472">Membrane</keyword>
<evidence type="ECO:0000256" key="1">
    <source>
        <dbReference type="ARBA" id="ARBA00022692"/>
    </source>
</evidence>
<dbReference type="PANTHER" id="PTHR24026:SF126">
    <property type="entry name" value="PROTOCADHERIN FAT 4"/>
    <property type="match status" value="1"/>
</dbReference>
<dbReference type="Proteomes" id="UP000307602">
    <property type="component" value="Unassembled WGS sequence"/>
</dbReference>
<dbReference type="AlphaFoldDB" id="A0A4S1DYZ1"/>
<evidence type="ECO:0000313" key="5">
    <source>
        <dbReference type="Proteomes" id="UP000307602"/>
    </source>
</evidence>
<keyword evidence="1" id="KW-0812">Transmembrane</keyword>
<protein>
    <submittedName>
        <fullName evidence="4">Cadherin repeat domain-containing protein</fullName>
    </submittedName>
</protein>
<keyword evidence="5" id="KW-1185">Reference proteome</keyword>
<evidence type="ECO:0000256" key="2">
    <source>
        <dbReference type="ARBA" id="ARBA00022989"/>
    </source>
</evidence>
<dbReference type="PROSITE" id="PS50268">
    <property type="entry name" value="CADHERIN_2"/>
    <property type="match status" value="1"/>
</dbReference>
<dbReference type="GO" id="GO:0007156">
    <property type="term" value="P:homophilic cell adhesion via plasma membrane adhesion molecules"/>
    <property type="evidence" value="ECO:0007669"/>
    <property type="project" value="InterPro"/>
</dbReference>
<feature type="domain" description="Cadherin" evidence="3">
    <location>
        <begin position="51"/>
        <end position="150"/>
    </location>
</feature>
<proteinExistence type="predicted"/>
<dbReference type="SMART" id="SM00112">
    <property type="entry name" value="CA"/>
    <property type="match status" value="1"/>
</dbReference>
<evidence type="ECO:0000313" key="4">
    <source>
        <dbReference type="EMBL" id="TGV03359.1"/>
    </source>
</evidence>
<dbReference type="GO" id="GO:0005886">
    <property type="term" value="C:plasma membrane"/>
    <property type="evidence" value="ECO:0007669"/>
    <property type="project" value="UniProtKB-SubCell"/>
</dbReference>
<comment type="caution">
    <text evidence="4">The sequence shown here is derived from an EMBL/GenBank/DDBJ whole genome shotgun (WGS) entry which is preliminary data.</text>
</comment>
<dbReference type="PROSITE" id="PS51257">
    <property type="entry name" value="PROKAR_LIPOPROTEIN"/>
    <property type="match status" value="1"/>
</dbReference>
<dbReference type="InterPro" id="IPR015919">
    <property type="entry name" value="Cadherin-like_sf"/>
</dbReference>
<dbReference type="Gene3D" id="2.60.40.60">
    <property type="entry name" value="Cadherins"/>
    <property type="match status" value="1"/>
</dbReference>
<dbReference type="PANTHER" id="PTHR24026">
    <property type="entry name" value="FAT ATYPICAL CADHERIN-RELATED"/>
    <property type="match status" value="1"/>
</dbReference>
<dbReference type="CDD" id="cd11304">
    <property type="entry name" value="Cadherin_repeat"/>
    <property type="match status" value="1"/>
</dbReference>
<dbReference type="EMBL" id="SRSO01000007">
    <property type="protein sequence ID" value="TGV03359.1"/>
    <property type="molecule type" value="Genomic_DNA"/>
</dbReference>
<evidence type="ECO:0000259" key="3">
    <source>
        <dbReference type="PROSITE" id="PS50268"/>
    </source>
</evidence>
<dbReference type="GO" id="GO:0005509">
    <property type="term" value="F:calcium ion binding"/>
    <property type="evidence" value="ECO:0007669"/>
    <property type="project" value="InterPro"/>
</dbReference>
<dbReference type="OrthoDB" id="708305at2"/>
<sequence length="463" mass="49912">MSGAMKKNKTSIIMKKELLKIFVAVIIILVSCSKDDGSAPSDTEPGNTAPVINAQSFTVTEALDSGSIVGVVTATDADEDELVFTITTNSGALFTIDSSGTIRLAQNEQLDFETASTHKLNVEVSDGKSKVSAEITINVTDVNDETGDIYIAGIYTQSELNQDWAEAAYWKNGEITLPTTSPSEDYPSAAYSIFVEGNDIYVAGYEVEGPEDDLKEIAKYWKNGNDVSLSLGDGFSRARSIVVDGSDVYVCGQEDHPDYGNVPKYWKNGNATILDIEAFIAYDITKANGDIHIAGYGEVSGKDGRFALHWKNGNGTAVSTETATAQARAIAVSGNDVYLGGFETLQGELEAKIWKNGQSTSLSDANNCGIEDIAVSGNDVYAVGYEFEEDGNIYYAKYWKNGESFRLSGGTNAIALGVAVFNNDFYVVGRKGTTTLKGVLWKNGVQVPEYTIDNAEFRSIFIQ</sequence>
<accession>A0A4S1DYZ1</accession>
<dbReference type="InterPro" id="IPR002126">
    <property type="entry name" value="Cadherin-like_dom"/>
</dbReference>
<reference evidence="4 5" key="1">
    <citation type="submission" date="2019-04" db="EMBL/GenBank/DDBJ databases">
        <authorList>
            <person name="Liu A."/>
        </authorList>
    </citation>
    <scope>NUCLEOTIDE SEQUENCE [LARGE SCALE GENOMIC DNA]</scope>
    <source>
        <strain evidence="4 5">RZ03</strain>
    </source>
</reference>
<keyword evidence="2" id="KW-1133">Transmembrane helix</keyword>